<dbReference type="EMBL" id="JAPUFD010000002">
    <property type="protein sequence ID" value="MDI1486085.1"/>
    <property type="molecule type" value="Genomic_DNA"/>
</dbReference>
<protein>
    <recommendedName>
        <fullName evidence="5">NCT transcriptional regulatory complex subunit B</fullName>
    </recommendedName>
    <alternativeName>
        <fullName evidence="6">Negative cofactor 2 B</fullName>
    </alternativeName>
</protein>
<dbReference type="InterPro" id="IPR009072">
    <property type="entry name" value="Histone-fold"/>
</dbReference>
<dbReference type="Gene3D" id="1.10.20.10">
    <property type="entry name" value="Histone, subunit A"/>
    <property type="match status" value="1"/>
</dbReference>
<dbReference type="PANTHER" id="PTHR46138:SF1">
    <property type="entry name" value="PROTEIN DR1"/>
    <property type="match status" value="1"/>
</dbReference>
<evidence type="ECO:0000256" key="4">
    <source>
        <dbReference type="ARBA" id="ARBA00065193"/>
    </source>
</evidence>
<comment type="function">
    <text evidence="3">Part of the NCT transcriptional regulatory complex that acts as a key regulator of ergosterol biosynthesis and the azole exporter cdr1B. The NCT complex binds the promoters of genes linked to azole susceptibility, and especially represses the expression of cdr1B transporter.</text>
</comment>
<dbReference type="GO" id="GO:0000122">
    <property type="term" value="P:negative regulation of transcription by RNA polymerase II"/>
    <property type="evidence" value="ECO:0007669"/>
    <property type="project" value="InterPro"/>
</dbReference>
<evidence type="ECO:0000256" key="3">
    <source>
        <dbReference type="ARBA" id="ARBA00053814"/>
    </source>
</evidence>
<sequence>MSDREFGGSDDLSLPKATVHKIVSEILSTPSLSSSSSDTMTFARDARELLIECCVEFITLISSEANEIAEKEQKKTIAIEHIDKALKDLGFPEYVKEVLASAGDAKEMLKTREKKTSKMDQSGLSQEELLEQQQALFRSATDKYNQAT</sequence>
<evidence type="ECO:0000313" key="9">
    <source>
        <dbReference type="Proteomes" id="UP001161017"/>
    </source>
</evidence>
<dbReference type="Pfam" id="PF00808">
    <property type="entry name" value="CBFD_NFYB_HMF"/>
    <property type="match status" value="1"/>
</dbReference>
<dbReference type="GO" id="GO:0051123">
    <property type="term" value="P:RNA polymerase II preinitiation complex assembly"/>
    <property type="evidence" value="ECO:0007669"/>
    <property type="project" value="TreeGrafter"/>
</dbReference>
<dbReference type="InterPro" id="IPR042225">
    <property type="entry name" value="Ncb2"/>
</dbReference>
<gene>
    <name evidence="8" type="primary">NCB2</name>
    <name evidence="8" type="ORF">OHK93_004275</name>
</gene>
<name>A0AA43QGG4_9LECA</name>
<keyword evidence="9" id="KW-1185">Reference proteome</keyword>
<keyword evidence="2" id="KW-0539">Nucleus</keyword>
<dbReference type="GO" id="GO:0017054">
    <property type="term" value="C:negative cofactor 2 complex"/>
    <property type="evidence" value="ECO:0007669"/>
    <property type="project" value="InterPro"/>
</dbReference>
<dbReference type="GO" id="GO:0017025">
    <property type="term" value="F:TBP-class protein binding"/>
    <property type="evidence" value="ECO:0007669"/>
    <property type="project" value="TreeGrafter"/>
</dbReference>
<dbReference type="InterPro" id="IPR003958">
    <property type="entry name" value="CBFA_NFYB_domain"/>
</dbReference>
<dbReference type="Proteomes" id="UP001161017">
    <property type="component" value="Unassembled WGS sequence"/>
</dbReference>
<dbReference type="GO" id="GO:0046982">
    <property type="term" value="F:protein heterodimerization activity"/>
    <property type="evidence" value="ECO:0007669"/>
    <property type="project" value="InterPro"/>
</dbReference>
<reference evidence="8" key="1">
    <citation type="journal article" date="2023" name="Genome Biol. Evol.">
        <title>First Whole Genome Sequence and Flow Cytometry Genome Size Data for the Lichen-Forming Fungus Ramalina farinacea (Ascomycota).</title>
        <authorList>
            <person name="Llewellyn T."/>
            <person name="Mian S."/>
            <person name="Hill R."/>
            <person name="Leitch I.J."/>
            <person name="Gaya E."/>
        </authorList>
    </citation>
    <scope>NUCLEOTIDE SEQUENCE</scope>
    <source>
        <strain evidence="8">LIQ254RAFAR</strain>
    </source>
</reference>
<comment type="caution">
    <text evidence="8">The sequence shown here is derived from an EMBL/GenBank/DDBJ whole genome shotgun (WGS) entry which is preliminary data.</text>
</comment>
<dbReference type="AlphaFoldDB" id="A0AA43QGG4"/>
<evidence type="ECO:0000256" key="1">
    <source>
        <dbReference type="ARBA" id="ARBA00004123"/>
    </source>
</evidence>
<dbReference type="SUPFAM" id="SSF47113">
    <property type="entry name" value="Histone-fold"/>
    <property type="match status" value="1"/>
</dbReference>
<evidence type="ECO:0000256" key="5">
    <source>
        <dbReference type="ARBA" id="ARBA00072420"/>
    </source>
</evidence>
<accession>A0AA43QGG4</accession>
<evidence type="ECO:0000313" key="8">
    <source>
        <dbReference type="EMBL" id="MDI1486085.1"/>
    </source>
</evidence>
<proteinExistence type="predicted"/>
<organism evidence="8 9">
    <name type="scientific">Ramalina farinacea</name>
    <dbReference type="NCBI Taxonomy" id="258253"/>
    <lineage>
        <taxon>Eukaryota</taxon>
        <taxon>Fungi</taxon>
        <taxon>Dikarya</taxon>
        <taxon>Ascomycota</taxon>
        <taxon>Pezizomycotina</taxon>
        <taxon>Lecanoromycetes</taxon>
        <taxon>OSLEUM clade</taxon>
        <taxon>Lecanoromycetidae</taxon>
        <taxon>Lecanorales</taxon>
        <taxon>Lecanorineae</taxon>
        <taxon>Ramalinaceae</taxon>
        <taxon>Ramalina</taxon>
    </lineage>
</organism>
<dbReference type="CDD" id="cd22905">
    <property type="entry name" value="HFD_Dr1"/>
    <property type="match status" value="1"/>
</dbReference>
<comment type="subcellular location">
    <subcellularLocation>
        <location evidence="1">Nucleus</location>
    </subcellularLocation>
</comment>
<dbReference type="PANTHER" id="PTHR46138">
    <property type="entry name" value="PROTEIN DR1"/>
    <property type="match status" value="1"/>
</dbReference>
<evidence type="ECO:0000259" key="7">
    <source>
        <dbReference type="Pfam" id="PF00808"/>
    </source>
</evidence>
<evidence type="ECO:0000256" key="6">
    <source>
        <dbReference type="ARBA" id="ARBA00079659"/>
    </source>
</evidence>
<feature type="domain" description="Transcription factor CBF/NF-Y/archaeal histone" evidence="7">
    <location>
        <begin position="13"/>
        <end position="86"/>
    </location>
</feature>
<evidence type="ECO:0000256" key="2">
    <source>
        <dbReference type="ARBA" id="ARBA00023242"/>
    </source>
</evidence>
<comment type="subunit">
    <text evidence="4">Forms the NCT transcriptional regulatory complex with nctA and mot1.</text>
</comment>
<dbReference type="GO" id="GO:0016251">
    <property type="term" value="F:RNA polymerase II general transcription initiation factor activity"/>
    <property type="evidence" value="ECO:0007669"/>
    <property type="project" value="TreeGrafter"/>
</dbReference>
<dbReference type="FunFam" id="1.10.20.10:FF:000019">
    <property type="entry name" value="Negative cofactor 2 beta"/>
    <property type="match status" value="1"/>
</dbReference>